<protein>
    <submittedName>
        <fullName evidence="1">Uncharacterized protein</fullName>
    </submittedName>
</protein>
<dbReference type="RefSeq" id="WP_076219313.1">
    <property type="nucleotide sequence ID" value="NZ_MPTD01000002.1"/>
</dbReference>
<evidence type="ECO:0000313" key="1">
    <source>
        <dbReference type="EMBL" id="OMD30775.1"/>
    </source>
</evidence>
<keyword evidence="2" id="KW-1185">Reference proteome</keyword>
<evidence type="ECO:0000313" key="2">
    <source>
        <dbReference type="Proteomes" id="UP000187158"/>
    </source>
</evidence>
<reference evidence="1 2" key="1">
    <citation type="submission" date="2016-11" db="EMBL/GenBank/DDBJ databases">
        <title>Paenibacillus species isolates.</title>
        <authorList>
            <person name="Beno S.M."/>
        </authorList>
    </citation>
    <scope>NUCLEOTIDE SEQUENCE [LARGE SCALE GENOMIC DNA]</scope>
    <source>
        <strain evidence="1 2">FSL H7-0433</strain>
    </source>
</reference>
<comment type="caution">
    <text evidence="1">The sequence shown here is derived from an EMBL/GenBank/DDBJ whole genome shotgun (WGS) entry which is preliminary data.</text>
</comment>
<dbReference type="Proteomes" id="UP000187158">
    <property type="component" value="Unassembled WGS sequence"/>
</dbReference>
<gene>
    <name evidence="1" type="ORF">BSO21_17865</name>
</gene>
<organism evidence="1 2">
    <name type="scientific">Paenibacillus odorifer</name>
    <dbReference type="NCBI Taxonomy" id="189426"/>
    <lineage>
        <taxon>Bacteria</taxon>
        <taxon>Bacillati</taxon>
        <taxon>Bacillota</taxon>
        <taxon>Bacilli</taxon>
        <taxon>Bacillales</taxon>
        <taxon>Paenibacillaceae</taxon>
        <taxon>Paenibacillus</taxon>
    </lineage>
</organism>
<name>A0ABX3GN53_9BACL</name>
<accession>A0ABX3GN53</accession>
<proteinExistence type="predicted"/>
<sequence length="63" mass="7299">MTSADYEKLARREISENGNVSPSLAIKMLIHMKSLETPRVQIDKRLLDRSYGFKAYRERKVSA</sequence>
<dbReference type="EMBL" id="MPVP01000115">
    <property type="protein sequence ID" value="OMD30775.1"/>
    <property type="molecule type" value="Genomic_DNA"/>
</dbReference>